<dbReference type="Gene3D" id="1.10.10.10">
    <property type="entry name" value="Winged helix-like DNA-binding domain superfamily/Winged helix DNA-binding domain"/>
    <property type="match status" value="1"/>
</dbReference>
<organism evidence="2">
    <name type="scientific">hydrothermal vent metagenome</name>
    <dbReference type="NCBI Taxonomy" id="652676"/>
    <lineage>
        <taxon>unclassified sequences</taxon>
        <taxon>metagenomes</taxon>
        <taxon>ecological metagenomes</taxon>
    </lineage>
</organism>
<dbReference type="AlphaFoldDB" id="A0A3B0YFZ3"/>
<dbReference type="EMBL" id="UOFL01000056">
    <property type="protein sequence ID" value="VAW74252.1"/>
    <property type="molecule type" value="Genomic_DNA"/>
</dbReference>
<dbReference type="InterPro" id="IPR011213">
    <property type="entry name" value="NMN_biosyn"/>
</dbReference>
<dbReference type="InterPro" id="IPR000086">
    <property type="entry name" value="NUDIX_hydrolase_dom"/>
</dbReference>
<dbReference type="InterPro" id="IPR036390">
    <property type="entry name" value="WH_DNA-bd_sf"/>
</dbReference>
<accession>A0A3B0YFZ3</accession>
<proteinExistence type="predicted"/>
<dbReference type="Gene3D" id="3.90.79.10">
    <property type="entry name" value="Nucleoside Triphosphate Pyrophosphohydrolase"/>
    <property type="match status" value="1"/>
</dbReference>
<dbReference type="PANTHER" id="PTHR43736:SF4">
    <property type="entry name" value="SLR1690 PROTEIN"/>
    <property type="match status" value="1"/>
</dbReference>
<dbReference type="PROSITE" id="PS51462">
    <property type="entry name" value="NUDIX"/>
    <property type="match status" value="1"/>
</dbReference>
<dbReference type="PIRSF" id="PIRSF019423">
    <property type="entry name" value="NMN_biosyn"/>
    <property type="match status" value="1"/>
</dbReference>
<dbReference type="SUPFAM" id="SSF46785">
    <property type="entry name" value="Winged helix' DNA-binding domain"/>
    <property type="match status" value="1"/>
</dbReference>
<dbReference type="InterPro" id="IPR015797">
    <property type="entry name" value="NUDIX_hydrolase-like_dom_sf"/>
</dbReference>
<gene>
    <name evidence="2" type="ORF">MNBD_GAMMA12-3505</name>
</gene>
<dbReference type="InterPro" id="IPR054105">
    <property type="entry name" value="WHD_NrtR"/>
</dbReference>
<reference evidence="2" key="1">
    <citation type="submission" date="2018-06" db="EMBL/GenBank/DDBJ databases">
        <authorList>
            <person name="Zhirakovskaya E."/>
        </authorList>
    </citation>
    <scope>NUCLEOTIDE SEQUENCE</scope>
</reference>
<protein>
    <submittedName>
        <fullName evidence="2">Nudix-related transcriptional regulator NrtR</fullName>
    </submittedName>
</protein>
<dbReference type="Pfam" id="PF21906">
    <property type="entry name" value="WHD_NrtR"/>
    <property type="match status" value="1"/>
</dbReference>
<dbReference type="SUPFAM" id="SSF55811">
    <property type="entry name" value="Nudix"/>
    <property type="match status" value="1"/>
</dbReference>
<dbReference type="InterPro" id="IPR036388">
    <property type="entry name" value="WH-like_DNA-bd_sf"/>
</dbReference>
<dbReference type="PANTHER" id="PTHR43736">
    <property type="entry name" value="ADP-RIBOSE PYROPHOSPHATASE"/>
    <property type="match status" value="1"/>
</dbReference>
<sequence length="265" mass="30158">MKLSRSEKEFLKNYNIHEFDVPLASVDLCIFSIIDDSLKVLLIKRGDYPFKARWALPGGFVDTQQDKSLEATAIRKLKEKTGVKTPYVEQVETIGTGQRDPRGWSMTVLYFALLAAPNELLQPQNPQLSAQLSTQLSAQSQQVQKPQVKGSQETIQWVSIQEAKDIPLAFDHLELLDKAIIRLRNKVSYTTLPIHILPKQFTLAELQKAYEIIMGRKVEKKSFRRRIDAADLLVETGELLQDGGRPAKLYYIKAGAETHFYNRTI</sequence>
<feature type="domain" description="Nudix hydrolase" evidence="1">
    <location>
        <begin position="21"/>
        <end position="180"/>
    </location>
</feature>
<dbReference type="Pfam" id="PF00293">
    <property type="entry name" value="NUDIX"/>
    <property type="match status" value="1"/>
</dbReference>
<evidence type="ECO:0000313" key="2">
    <source>
        <dbReference type="EMBL" id="VAW74252.1"/>
    </source>
</evidence>
<dbReference type="CDD" id="cd18873">
    <property type="entry name" value="NUDIX_NadM_like"/>
    <property type="match status" value="1"/>
</dbReference>
<evidence type="ECO:0000259" key="1">
    <source>
        <dbReference type="PROSITE" id="PS51462"/>
    </source>
</evidence>
<name>A0A3B0YFZ3_9ZZZZ</name>